<dbReference type="AlphaFoldDB" id="A0A2A6CA95"/>
<reference evidence="2" key="1">
    <citation type="journal article" date="2008" name="Nat. Genet.">
        <title>The Pristionchus pacificus genome provides a unique perspective on nematode lifestyle and parasitism.</title>
        <authorList>
            <person name="Dieterich C."/>
            <person name="Clifton S.W."/>
            <person name="Schuster L.N."/>
            <person name="Chinwalla A."/>
            <person name="Delehaunty K."/>
            <person name="Dinkelacker I."/>
            <person name="Fulton L."/>
            <person name="Fulton R."/>
            <person name="Godfrey J."/>
            <person name="Minx P."/>
            <person name="Mitreva M."/>
            <person name="Roeseler W."/>
            <person name="Tian H."/>
            <person name="Witte H."/>
            <person name="Yang S.P."/>
            <person name="Wilson R.K."/>
            <person name="Sommer R.J."/>
        </authorList>
    </citation>
    <scope>NUCLEOTIDE SEQUENCE [LARGE SCALE GENOMIC DNA]</scope>
    <source>
        <strain evidence="2">PS312</strain>
    </source>
</reference>
<reference evidence="1" key="2">
    <citation type="submission" date="2022-06" db="UniProtKB">
        <authorList>
            <consortium name="EnsemblMetazoa"/>
        </authorList>
    </citation>
    <scope>IDENTIFICATION</scope>
    <source>
        <strain evidence="1">PS312</strain>
    </source>
</reference>
<dbReference type="EnsemblMetazoa" id="PPA39059.1">
    <property type="protein sequence ID" value="PPA39059.1"/>
    <property type="gene ID" value="WBGene00277428"/>
</dbReference>
<accession>A0A8R1YUX1</accession>
<dbReference type="Proteomes" id="UP000005239">
    <property type="component" value="Unassembled WGS sequence"/>
</dbReference>
<keyword evidence="2" id="KW-1185">Reference proteome</keyword>
<evidence type="ECO:0000313" key="2">
    <source>
        <dbReference type="Proteomes" id="UP000005239"/>
    </source>
</evidence>
<accession>A0A2A6CA95</accession>
<organism evidence="1 2">
    <name type="scientific">Pristionchus pacificus</name>
    <name type="common">Parasitic nematode worm</name>
    <dbReference type="NCBI Taxonomy" id="54126"/>
    <lineage>
        <taxon>Eukaryota</taxon>
        <taxon>Metazoa</taxon>
        <taxon>Ecdysozoa</taxon>
        <taxon>Nematoda</taxon>
        <taxon>Chromadorea</taxon>
        <taxon>Rhabditida</taxon>
        <taxon>Rhabditina</taxon>
        <taxon>Diplogasteromorpha</taxon>
        <taxon>Diplogasteroidea</taxon>
        <taxon>Neodiplogasteridae</taxon>
        <taxon>Pristionchus</taxon>
    </lineage>
</organism>
<sequence length="142" mass="16030">MFDVSPSSLILSITSRERSIDGLGMFYGEKTSTRVTQWVPPPLCELTRQPGRPPTRWRDSIEEYARLPFTTVGRSTSKSRKTVFDVTSSGANGRSTCKMNMHIVIRTLENPKTQSFSDLTFFELCQLLSDSLANGLFCNFHL</sequence>
<gene>
    <name evidence="1" type="primary">WBGene00277428</name>
</gene>
<proteinExistence type="predicted"/>
<protein>
    <submittedName>
        <fullName evidence="1">Uncharacterized protein</fullName>
    </submittedName>
</protein>
<name>A0A2A6CA95_PRIPA</name>
<evidence type="ECO:0000313" key="1">
    <source>
        <dbReference type="EnsemblMetazoa" id="PPA39059.1"/>
    </source>
</evidence>